<dbReference type="EMBL" id="JANQDX010000009">
    <property type="protein sequence ID" value="KAL0918737.1"/>
    <property type="molecule type" value="Genomic_DNA"/>
</dbReference>
<feature type="compositionally biased region" description="Basic and acidic residues" evidence="1">
    <location>
        <begin position="436"/>
        <end position="450"/>
    </location>
</feature>
<feature type="region of interest" description="Disordered" evidence="1">
    <location>
        <begin position="221"/>
        <end position="246"/>
    </location>
</feature>
<feature type="compositionally biased region" description="Basic and acidic residues" evidence="1">
    <location>
        <begin position="221"/>
        <end position="240"/>
    </location>
</feature>
<dbReference type="PANTHER" id="PTHR34684:SF1">
    <property type="entry name" value="OS08G0192200 PROTEIN"/>
    <property type="match status" value="1"/>
</dbReference>
<proteinExistence type="predicted"/>
<evidence type="ECO:0000313" key="2">
    <source>
        <dbReference type="EMBL" id="KAL0918737.1"/>
    </source>
</evidence>
<feature type="compositionally biased region" description="Basic and acidic residues" evidence="1">
    <location>
        <begin position="273"/>
        <end position="290"/>
    </location>
</feature>
<organism evidence="2 3">
    <name type="scientific">Dendrobium thyrsiflorum</name>
    <name type="common">Pinecone-like raceme dendrobium</name>
    <name type="synonym">Orchid</name>
    <dbReference type="NCBI Taxonomy" id="117978"/>
    <lineage>
        <taxon>Eukaryota</taxon>
        <taxon>Viridiplantae</taxon>
        <taxon>Streptophyta</taxon>
        <taxon>Embryophyta</taxon>
        <taxon>Tracheophyta</taxon>
        <taxon>Spermatophyta</taxon>
        <taxon>Magnoliopsida</taxon>
        <taxon>Liliopsida</taxon>
        <taxon>Asparagales</taxon>
        <taxon>Orchidaceae</taxon>
        <taxon>Epidendroideae</taxon>
        <taxon>Malaxideae</taxon>
        <taxon>Dendrobiinae</taxon>
        <taxon>Dendrobium</taxon>
    </lineage>
</organism>
<comment type="caution">
    <text evidence="2">The sequence shown here is derived from an EMBL/GenBank/DDBJ whole genome shotgun (WGS) entry which is preliminary data.</text>
</comment>
<feature type="compositionally biased region" description="Basic residues" evidence="1">
    <location>
        <begin position="451"/>
        <end position="475"/>
    </location>
</feature>
<feature type="region of interest" description="Disordered" evidence="1">
    <location>
        <begin position="273"/>
        <end position="475"/>
    </location>
</feature>
<reference evidence="2 3" key="1">
    <citation type="journal article" date="2024" name="Plant Biotechnol. J.">
        <title>Dendrobium thyrsiflorum genome and its molecular insights into genes involved in important horticultural traits.</title>
        <authorList>
            <person name="Chen B."/>
            <person name="Wang J.Y."/>
            <person name="Zheng P.J."/>
            <person name="Li K.L."/>
            <person name="Liang Y.M."/>
            <person name="Chen X.F."/>
            <person name="Zhang C."/>
            <person name="Zhao X."/>
            <person name="He X."/>
            <person name="Zhang G.Q."/>
            <person name="Liu Z.J."/>
            <person name="Xu Q."/>
        </authorList>
    </citation>
    <scope>NUCLEOTIDE SEQUENCE [LARGE SCALE GENOMIC DNA]</scope>
    <source>
        <strain evidence="2">GZMU011</strain>
    </source>
</reference>
<dbReference type="PANTHER" id="PTHR34684">
    <property type="entry name" value="OS08G0192200 PROTEIN"/>
    <property type="match status" value="1"/>
</dbReference>
<accession>A0ABD0V0X9</accession>
<evidence type="ECO:0000313" key="3">
    <source>
        <dbReference type="Proteomes" id="UP001552299"/>
    </source>
</evidence>
<keyword evidence="3" id="KW-1185">Reference proteome</keyword>
<feature type="region of interest" description="Disordered" evidence="1">
    <location>
        <begin position="177"/>
        <end position="201"/>
    </location>
</feature>
<gene>
    <name evidence="2" type="ORF">M5K25_010764</name>
</gene>
<dbReference type="AlphaFoldDB" id="A0ABD0V0X9"/>
<sequence length="475" mass="54333">MKHSSPPSTTLLPVRSEVMTARHSLVGLEVTTTMTGGSSHVAKLYFAGLRTSMDLETENHLAALLVEEARRLRREAEKDGVHVYLQKPNVRGRPNSRFLTATVLGVEQEMTTKKVDALEERFEGEMSQIKAMMEDRLSSVEGKVSSIEDKVSDLHLMMKRIFENQIQVAALEAKGPMGRTTNSDVRRRESDGEILEEKEGRYRDRRGNREYGERGVGWEKKKEGNYGRRGADFGEKREESEERMEDEDRCTFSALFISANRAAEISEMWRAREKERELDAKQRHGSKDNRSGMQNSKPWLEENSALVTSLDKFRKINSPSGASQSRHENDQRDHSRHCSSSKRYSEESHSRGFAGLHDDDIEEFLHSRVKRGRGSVGCRMDEPGPYLPSTSADLDEHSVSCAKRAGEERKPRILGPEKPHFLKSNPAHIGVVYSKDPYEEKRKSKREKSESKRRKEKSKNQKKHRRDSGKLKAKY</sequence>
<evidence type="ECO:0000256" key="1">
    <source>
        <dbReference type="SAM" id="MobiDB-lite"/>
    </source>
</evidence>
<feature type="compositionally biased region" description="Basic and acidic residues" evidence="1">
    <location>
        <begin position="394"/>
        <end position="420"/>
    </location>
</feature>
<dbReference type="Proteomes" id="UP001552299">
    <property type="component" value="Unassembled WGS sequence"/>
</dbReference>
<protein>
    <submittedName>
        <fullName evidence="2">Uncharacterized protein</fullName>
    </submittedName>
</protein>
<name>A0ABD0V0X9_DENTH</name>
<feature type="compositionally biased region" description="Basic and acidic residues" evidence="1">
    <location>
        <begin position="184"/>
        <end position="201"/>
    </location>
</feature>